<proteinExistence type="predicted"/>
<sequence>ISELQPLSKVYLQIHFRSHSSSEQRTQPLHPSIPTNLVLATFSPCCEISQSPTSTPPLVL</sequence>
<accession>A0A0C9WHY6</accession>
<dbReference type="EMBL" id="KN838947">
    <property type="protein sequence ID" value="KIJ92009.1"/>
    <property type="molecule type" value="Genomic_DNA"/>
</dbReference>
<name>A0A0C9WHY6_9AGAR</name>
<feature type="non-terminal residue" evidence="1">
    <location>
        <position position="1"/>
    </location>
</feature>
<dbReference type="OrthoDB" id="10353240at2759"/>
<dbReference type="AlphaFoldDB" id="A0A0C9WHY6"/>
<dbReference type="Proteomes" id="UP000054477">
    <property type="component" value="Unassembled WGS sequence"/>
</dbReference>
<protein>
    <submittedName>
        <fullName evidence="1">Uncharacterized protein</fullName>
    </submittedName>
</protein>
<organism evidence="1 2">
    <name type="scientific">Laccaria amethystina LaAM-08-1</name>
    <dbReference type="NCBI Taxonomy" id="1095629"/>
    <lineage>
        <taxon>Eukaryota</taxon>
        <taxon>Fungi</taxon>
        <taxon>Dikarya</taxon>
        <taxon>Basidiomycota</taxon>
        <taxon>Agaricomycotina</taxon>
        <taxon>Agaricomycetes</taxon>
        <taxon>Agaricomycetidae</taxon>
        <taxon>Agaricales</taxon>
        <taxon>Agaricineae</taxon>
        <taxon>Hydnangiaceae</taxon>
        <taxon>Laccaria</taxon>
    </lineage>
</organism>
<evidence type="ECO:0000313" key="1">
    <source>
        <dbReference type="EMBL" id="KIJ92009.1"/>
    </source>
</evidence>
<keyword evidence="2" id="KW-1185">Reference proteome</keyword>
<gene>
    <name evidence="1" type="ORF">K443DRAFT_114232</name>
</gene>
<reference evidence="2" key="2">
    <citation type="submission" date="2015-01" db="EMBL/GenBank/DDBJ databases">
        <title>Evolutionary Origins and Diversification of the Mycorrhizal Mutualists.</title>
        <authorList>
            <consortium name="DOE Joint Genome Institute"/>
            <consortium name="Mycorrhizal Genomics Consortium"/>
            <person name="Kohler A."/>
            <person name="Kuo A."/>
            <person name="Nagy L.G."/>
            <person name="Floudas D."/>
            <person name="Copeland A."/>
            <person name="Barry K.W."/>
            <person name="Cichocki N."/>
            <person name="Veneault-Fourrey C."/>
            <person name="LaButti K."/>
            <person name="Lindquist E.A."/>
            <person name="Lipzen A."/>
            <person name="Lundell T."/>
            <person name="Morin E."/>
            <person name="Murat C."/>
            <person name="Riley R."/>
            <person name="Ohm R."/>
            <person name="Sun H."/>
            <person name="Tunlid A."/>
            <person name="Henrissat B."/>
            <person name="Grigoriev I.V."/>
            <person name="Hibbett D.S."/>
            <person name="Martin F."/>
        </authorList>
    </citation>
    <scope>NUCLEOTIDE SEQUENCE [LARGE SCALE GENOMIC DNA]</scope>
    <source>
        <strain evidence="2">LaAM-08-1</strain>
    </source>
</reference>
<evidence type="ECO:0000313" key="2">
    <source>
        <dbReference type="Proteomes" id="UP000054477"/>
    </source>
</evidence>
<dbReference type="HOGENOM" id="CLU_3125287_0_0_1"/>
<reference evidence="1 2" key="1">
    <citation type="submission" date="2014-04" db="EMBL/GenBank/DDBJ databases">
        <authorList>
            <consortium name="DOE Joint Genome Institute"/>
            <person name="Kuo A."/>
            <person name="Kohler A."/>
            <person name="Nagy L.G."/>
            <person name="Floudas D."/>
            <person name="Copeland A."/>
            <person name="Barry K.W."/>
            <person name="Cichocki N."/>
            <person name="Veneault-Fourrey C."/>
            <person name="LaButti K."/>
            <person name="Lindquist E.A."/>
            <person name="Lipzen A."/>
            <person name="Lundell T."/>
            <person name="Morin E."/>
            <person name="Murat C."/>
            <person name="Sun H."/>
            <person name="Tunlid A."/>
            <person name="Henrissat B."/>
            <person name="Grigoriev I.V."/>
            <person name="Hibbett D.S."/>
            <person name="Martin F."/>
            <person name="Nordberg H.P."/>
            <person name="Cantor M.N."/>
            <person name="Hua S.X."/>
        </authorList>
    </citation>
    <scope>NUCLEOTIDE SEQUENCE [LARGE SCALE GENOMIC DNA]</scope>
    <source>
        <strain evidence="1 2">LaAM-08-1</strain>
    </source>
</reference>